<evidence type="ECO:0000256" key="3">
    <source>
        <dbReference type="ARBA" id="ARBA00022475"/>
    </source>
</evidence>
<organism evidence="10 11">
    <name type="scientific">Abiotrophia defectiva ATCC 49176</name>
    <dbReference type="NCBI Taxonomy" id="592010"/>
    <lineage>
        <taxon>Bacteria</taxon>
        <taxon>Bacillati</taxon>
        <taxon>Bacillota</taxon>
        <taxon>Bacilli</taxon>
        <taxon>Lactobacillales</taxon>
        <taxon>Aerococcaceae</taxon>
        <taxon>Abiotrophia</taxon>
    </lineage>
</organism>
<reference evidence="10" key="1">
    <citation type="submission" date="2013-06" db="EMBL/GenBank/DDBJ databases">
        <authorList>
            <person name="Weinstock G."/>
            <person name="Sodergren E."/>
            <person name="Clifton S."/>
            <person name="Fulton L."/>
            <person name="Fulton B."/>
            <person name="Courtney L."/>
            <person name="Fronick C."/>
            <person name="Harrison M."/>
            <person name="Strong C."/>
            <person name="Farmer C."/>
            <person name="Delahaunty K."/>
            <person name="Markovic C."/>
            <person name="Hall O."/>
            <person name="Minx P."/>
            <person name="Tomlinson C."/>
            <person name="Mitreva M."/>
            <person name="Nelson J."/>
            <person name="Hou S."/>
            <person name="Wollam A."/>
            <person name="Pepin K.H."/>
            <person name="Johnson M."/>
            <person name="Bhonagiri V."/>
            <person name="Nash W.E."/>
            <person name="Warren W."/>
            <person name="Chinwalla A."/>
            <person name="Mardis E.R."/>
            <person name="Wilson R.K."/>
        </authorList>
    </citation>
    <scope>NUCLEOTIDE SEQUENCE [LARGE SCALE GENOMIC DNA]</scope>
    <source>
        <strain evidence="10">ATCC 49176</strain>
    </source>
</reference>
<protein>
    <submittedName>
        <fullName evidence="10">PTS system, cellobiose-specific IIC component</fullName>
    </submittedName>
</protein>
<dbReference type="PANTHER" id="PTHR33989:SF10">
    <property type="entry name" value="PERMEASE IIC COMPONENT"/>
    <property type="match status" value="1"/>
</dbReference>
<keyword evidence="3" id="KW-1003">Cell membrane</keyword>
<dbReference type="EMBL" id="ACIN03000016">
    <property type="protein sequence ID" value="ESK64859.1"/>
    <property type="molecule type" value="Genomic_DNA"/>
</dbReference>
<evidence type="ECO:0000256" key="2">
    <source>
        <dbReference type="ARBA" id="ARBA00022448"/>
    </source>
</evidence>
<feature type="transmembrane region" description="Helical" evidence="8">
    <location>
        <begin position="360"/>
        <end position="379"/>
    </location>
</feature>
<feature type="transmembrane region" description="Helical" evidence="8">
    <location>
        <begin position="410"/>
        <end position="430"/>
    </location>
</feature>
<evidence type="ECO:0000256" key="1">
    <source>
        <dbReference type="ARBA" id="ARBA00004651"/>
    </source>
</evidence>
<evidence type="ECO:0000313" key="10">
    <source>
        <dbReference type="EMBL" id="ESK64859.1"/>
    </source>
</evidence>
<evidence type="ECO:0000256" key="4">
    <source>
        <dbReference type="ARBA" id="ARBA00022597"/>
    </source>
</evidence>
<accession>W1Q4N0</accession>
<evidence type="ECO:0000313" key="11">
    <source>
        <dbReference type="Proteomes" id="UP000019050"/>
    </source>
</evidence>
<evidence type="ECO:0000256" key="5">
    <source>
        <dbReference type="ARBA" id="ARBA00022692"/>
    </source>
</evidence>
<dbReference type="InterPro" id="IPR004501">
    <property type="entry name" value="PTS_EIIC_3"/>
</dbReference>
<feature type="transmembrane region" description="Helical" evidence="8">
    <location>
        <begin position="465"/>
        <end position="485"/>
    </location>
</feature>
<keyword evidence="5 8" id="KW-0812">Transmembrane</keyword>
<proteinExistence type="predicted"/>
<dbReference type="GO" id="GO:0008982">
    <property type="term" value="F:protein-N(PI)-phosphohistidine-sugar phosphotransferase activity"/>
    <property type="evidence" value="ECO:0007669"/>
    <property type="project" value="InterPro"/>
</dbReference>
<feature type="transmembrane region" description="Helical" evidence="8">
    <location>
        <begin position="437"/>
        <end position="459"/>
    </location>
</feature>
<evidence type="ECO:0000256" key="7">
    <source>
        <dbReference type="ARBA" id="ARBA00023136"/>
    </source>
</evidence>
<comment type="subcellular location">
    <subcellularLocation>
        <location evidence="1">Cell membrane</location>
        <topology evidence="1">Multi-pass membrane protein</topology>
    </subcellularLocation>
</comment>
<dbReference type="GO" id="GO:0009401">
    <property type="term" value="P:phosphoenolpyruvate-dependent sugar phosphotransferase system"/>
    <property type="evidence" value="ECO:0007669"/>
    <property type="project" value="InterPro"/>
</dbReference>
<dbReference type="PROSITE" id="PS51105">
    <property type="entry name" value="PTS_EIIC_TYPE_3"/>
    <property type="match status" value="1"/>
</dbReference>
<dbReference type="Pfam" id="PF02378">
    <property type="entry name" value="PTS_EIIC"/>
    <property type="match status" value="1"/>
</dbReference>
<keyword evidence="11" id="KW-1185">Reference proteome</keyword>
<dbReference type="GO" id="GO:0005886">
    <property type="term" value="C:plasma membrane"/>
    <property type="evidence" value="ECO:0007669"/>
    <property type="project" value="UniProtKB-SubCell"/>
</dbReference>
<dbReference type="PANTHER" id="PTHR33989">
    <property type="match status" value="1"/>
</dbReference>
<feature type="domain" description="PTS EIIC type-3" evidence="9">
    <location>
        <begin position="74"/>
        <end position="485"/>
    </location>
</feature>
<dbReference type="Proteomes" id="UP000019050">
    <property type="component" value="Unassembled WGS sequence"/>
</dbReference>
<feature type="transmembrane region" description="Helical" evidence="8">
    <location>
        <begin position="171"/>
        <end position="190"/>
    </location>
</feature>
<sequence length="496" mass="53315">MLASTCPTLILAIFGTAFIMTEPAFRSPTERPPTLALIRLKSSHWCRQVSLAQDLALIKPKSYLGGKIMENSKFVDKFAAFAGKLGNQIHLKTLRDAFATVMPLYILAGLVVLLNNTVFKWLFTGDTLTNFQYWGITIANGTLNISSLIIAVMIGYYLAQNRNYSNPLATAMLSLVALVVMMPNTVQVAVDGSEVKSAVSGILPFENIGTGAMFAGIIVALVATELFIRLTKVKALTINLGDNVPPAVGKSFAVLLPVILVISFFGLVSALLFKMTGMNLINLITTFIQEPIRHIGTGLWGAIIIYSLGNMLWLFGIHQAVIYSSILEPLLLINITENIAAYNSGQAIPHIINLSQVQSFALMGGSGSTICLLVATFLVSKSAVSKNVAKLALGPGIFNINEPVLFGYPIVYNVSLAIPFIGVPALGILISYLATSLGLMGPCVIQVPWTTPVFFNAFLATGGDWRAVVVQAVILAIGVLCYIPFIKVNDRVSLEA</sequence>
<keyword evidence="7 8" id="KW-0472">Membrane</keyword>
<name>W1Q4N0_ABIDE</name>
<feature type="transmembrane region" description="Helical" evidence="8">
    <location>
        <begin position="210"/>
        <end position="231"/>
    </location>
</feature>
<evidence type="ECO:0000259" key="9">
    <source>
        <dbReference type="PROSITE" id="PS51105"/>
    </source>
</evidence>
<dbReference type="eggNOG" id="COG1455">
    <property type="taxonomic scope" value="Bacteria"/>
</dbReference>
<dbReference type="InterPro" id="IPR003352">
    <property type="entry name" value="PTS_EIIC"/>
</dbReference>
<dbReference type="HOGENOM" id="CLU_029688_1_2_9"/>
<keyword evidence="2" id="KW-0813">Transport</keyword>
<gene>
    <name evidence="10" type="ORF">GCWU000182_001792</name>
</gene>
<dbReference type="InterPro" id="IPR051088">
    <property type="entry name" value="PTS_Sugar-EIIC/EIIB"/>
</dbReference>
<feature type="transmembrane region" description="Helical" evidence="8">
    <location>
        <begin position="97"/>
        <end position="119"/>
    </location>
</feature>
<feature type="transmembrane region" description="Helical" evidence="8">
    <location>
        <begin position="131"/>
        <end position="159"/>
    </location>
</feature>
<feature type="transmembrane region" description="Helical" evidence="8">
    <location>
        <begin position="252"/>
        <end position="272"/>
    </location>
</feature>
<comment type="caution">
    <text evidence="10">The sequence shown here is derived from an EMBL/GenBank/DDBJ whole genome shotgun (WGS) entry which is preliminary data.</text>
</comment>
<evidence type="ECO:0000256" key="8">
    <source>
        <dbReference type="SAM" id="Phobius"/>
    </source>
</evidence>
<evidence type="ECO:0000256" key="6">
    <source>
        <dbReference type="ARBA" id="ARBA00022989"/>
    </source>
</evidence>
<dbReference type="STRING" id="592010.GCWU000182_001792"/>
<dbReference type="AlphaFoldDB" id="W1Q4N0"/>
<dbReference type="GO" id="GO:1901264">
    <property type="term" value="P:carbohydrate derivative transport"/>
    <property type="evidence" value="ECO:0007669"/>
    <property type="project" value="TreeGrafter"/>
</dbReference>
<dbReference type="NCBIfam" id="TIGR00410">
    <property type="entry name" value="lacE"/>
    <property type="match status" value="1"/>
</dbReference>
<keyword evidence="6 8" id="KW-1133">Transmembrane helix</keyword>
<keyword evidence="4" id="KW-0762">Sugar transport</keyword>
<feature type="transmembrane region" description="Helical" evidence="8">
    <location>
        <begin position="292"/>
        <end position="315"/>
    </location>
</feature>